<evidence type="ECO:0000313" key="2">
    <source>
        <dbReference type="EMBL" id="BBO87499.1"/>
    </source>
</evidence>
<dbReference type="InterPro" id="IPR038729">
    <property type="entry name" value="Rad50/SbcC_AAA"/>
</dbReference>
<evidence type="ECO:0000313" key="3">
    <source>
        <dbReference type="Proteomes" id="UP000422108"/>
    </source>
</evidence>
<reference evidence="2 3" key="1">
    <citation type="submission" date="2019-11" db="EMBL/GenBank/DDBJ databases">
        <title>Comparative genomics of hydrocarbon-degrading Desulfosarcina strains.</title>
        <authorList>
            <person name="Watanabe M."/>
            <person name="Kojima H."/>
            <person name="Fukui M."/>
        </authorList>
    </citation>
    <scope>NUCLEOTIDE SEQUENCE [LARGE SCALE GENOMIC DNA]</scope>
    <source>
        <strain evidence="3">oXyS1</strain>
    </source>
</reference>
<dbReference type="RefSeq" id="WP_155308949.1">
    <property type="nucleotide sequence ID" value="NZ_AP021879.1"/>
</dbReference>
<organism evidence="2 3">
    <name type="scientific">Desulfosarcina ovata subsp. ovata</name>
    <dbReference type="NCBI Taxonomy" id="2752305"/>
    <lineage>
        <taxon>Bacteria</taxon>
        <taxon>Pseudomonadati</taxon>
        <taxon>Thermodesulfobacteriota</taxon>
        <taxon>Desulfobacteria</taxon>
        <taxon>Desulfobacterales</taxon>
        <taxon>Desulfosarcinaceae</taxon>
        <taxon>Desulfosarcina</taxon>
    </lineage>
</organism>
<proteinExistence type="predicted"/>
<sequence>MKISNVVLRNFRKYDHERFNFNSRFTVLIGDNGTGKTTILDALSTMISTYFQGSKIQIGRSGIKKDDARLVVIKKAEQVFLEPQKEVYLTAEGLLNGRPITWRRDMGDRGGKAKELVREGADQRKRISEGESPNLPVLLYYGAGRLWDVHRAVKTGKPGSQLDAYRFCLDPKSDQKAFEKWLKKLSYTELQKKKTIPALQTVKEAVLGIVPNARDFYHDTDEDQIMIDLEREGLMPFNCLSDGFRNMVAMAADIAYRASLLNPHYGLNVARETTGIVLIDEIDLHLHPKWQRRVVHDLKATFPAMQFVSTTHSPFILQSLEAGEVIDLNQSHDIETVAGSPDGIAAPGPANPFSDRSIEDIVEDVMGLPIPQRSQRYQDMYEAAKQYYSLLQEAVDADADRKQELKGRLDALSAPFSDNVAYHAFLEMKKIAAGLGDAPAEGDE</sequence>
<dbReference type="Pfam" id="PF13304">
    <property type="entry name" value="AAA_21"/>
    <property type="match status" value="1"/>
</dbReference>
<dbReference type="Proteomes" id="UP000422108">
    <property type="component" value="Chromosome"/>
</dbReference>
<keyword evidence="3" id="KW-1185">Reference proteome</keyword>
<dbReference type="InterPro" id="IPR003593">
    <property type="entry name" value="AAA+_ATPase"/>
</dbReference>
<dbReference type="InterPro" id="IPR027417">
    <property type="entry name" value="P-loop_NTPase"/>
</dbReference>
<dbReference type="EMBL" id="AP021879">
    <property type="protein sequence ID" value="BBO87499.1"/>
    <property type="molecule type" value="Genomic_DNA"/>
</dbReference>
<dbReference type="Gene3D" id="3.40.50.300">
    <property type="entry name" value="P-loop containing nucleotide triphosphate hydrolases"/>
    <property type="match status" value="1"/>
</dbReference>
<dbReference type="GO" id="GO:0005524">
    <property type="term" value="F:ATP binding"/>
    <property type="evidence" value="ECO:0007669"/>
    <property type="project" value="InterPro"/>
</dbReference>
<dbReference type="SUPFAM" id="SSF52540">
    <property type="entry name" value="P-loop containing nucleoside triphosphate hydrolases"/>
    <property type="match status" value="1"/>
</dbReference>
<evidence type="ECO:0000259" key="1">
    <source>
        <dbReference type="SMART" id="SM00382"/>
    </source>
</evidence>
<dbReference type="GO" id="GO:0000731">
    <property type="term" value="P:DNA synthesis involved in DNA repair"/>
    <property type="evidence" value="ECO:0007669"/>
    <property type="project" value="TreeGrafter"/>
</dbReference>
<dbReference type="PANTHER" id="PTHR32182">
    <property type="entry name" value="DNA REPLICATION AND REPAIR PROTEIN RECF"/>
    <property type="match status" value="1"/>
</dbReference>
<name>A0A5K8A4Q7_9BACT</name>
<feature type="domain" description="AAA+ ATPase" evidence="1">
    <location>
        <begin position="22"/>
        <end position="332"/>
    </location>
</feature>
<dbReference type="AlphaFoldDB" id="A0A5K8A4Q7"/>
<gene>
    <name evidence="2" type="ORF">DSCOOX_06790</name>
</gene>
<dbReference type="SMART" id="SM00382">
    <property type="entry name" value="AAA"/>
    <property type="match status" value="1"/>
</dbReference>
<dbReference type="PANTHER" id="PTHR32182:SF23">
    <property type="entry name" value="ATP BINDING PROTEIN"/>
    <property type="match status" value="1"/>
</dbReference>
<protein>
    <recommendedName>
        <fullName evidence="1">AAA+ ATPase domain-containing protein</fullName>
    </recommendedName>
</protein>
<dbReference type="GO" id="GO:0006302">
    <property type="term" value="P:double-strand break repair"/>
    <property type="evidence" value="ECO:0007669"/>
    <property type="project" value="InterPro"/>
</dbReference>
<dbReference type="Pfam" id="PF13476">
    <property type="entry name" value="AAA_23"/>
    <property type="match status" value="1"/>
</dbReference>
<dbReference type="GO" id="GO:0016887">
    <property type="term" value="F:ATP hydrolysis activity"/>
    <property type="evidence" value="ECO:0007669"/>
    <property type="project" value="InterPro"/>
</dbReference>
<accession>A0A5K8A4Q7</accession>
<dbReference type="InterPro" id="IPR003959">
    <property type="entry name" value="ATPase_AAA_core"/>
</dbReference>